<dbReference type="PANTHER" id="PTHR42718:SF46">
    <property type="entry name" value="BLR6921 PROTEIN"/>
    <property type="match status" value="1"/>
</dbReference>
<dbReference type="EMBL" id="CABVHU010000017">
    <property type="protein sequence ID" value="VVO35352.1"/>
    <property type="molecule type" value="Genomic_DNA"/>
</dbReference>
<dbReference type="InterPro" id="IPR036259">
    <property type="entry name" value="MFS_trans_sf"/>
</dbReference>
<feature type="transmembrane region" description="Helical" evidence="7">
    <location>
        <begin position="140"/>
        <end position="164"/>
    </location>
</feature>
<feature type="transmembrane region" description="Helical" evidence="7">
    <location>
        <begin position="289"/>
        <end position="314"/>
    </location>
</feature>
<feature type="transmembrane region" description="Helical" evidence="7">
    <location>
        <begin position="230"/>
        <end position="248"/>
    </location>
</feature>
<evidence type="ECO:0000256" key="7">
    <source>
        <dbReference type="SAM" id="Phobius"/>
    </source>
</evidence>
<keyword evidence="6 7" id="KW-0472">Membrane</keyword>
<gene>
    <name evidence="9" type="primary">hsrA_2</name>
    <name evidence="9" type="ORF">PS833_05330</name>
</gene>
<feature type="transmembrane region" description="Helical" evidence="7">
    <location>
        <begin position="398"/>
        <end position="423"/>
    </location>
</feature>
<dbReference type="InterPro" id="IPR004638">
    <property type="entry name" value="EmrB-like"/>
</dbReference>
<feature type="domain" description="Major facilitator superfamily (MFS) profile" evidence="8">
    <location>
        <begin position="16"/>
        <end position="463"/>
    </location>
</feature>
<evidence type="ECO:0000256" key="1">
    <source>
        <dbReference type="ARBA" id="ARBA00004651"/>
    </source>
</evidence>
<evidence type="ECO:0000256" key="6">
    <source>
        <dbReference type="ARBA" id="ARBA00023136"/>
    </source>
</evidence>
<evidence type="ECO:0000313" key="9">
    <source>
        <dbReference type="EMBL" id="VVO35352.1"/>
    </source>
</evidence>
<feature type="transmembrane region" description="Helical" evidence="7">
    <location>
        <begin position="260"/>
        <end position="283"/>
    </location>
</feature>
<proteinExistence type="predicted"/>
<feature type="transmembrane region" description="Helical" evidence="7">
    <location>
        <begin position="107"/>
        <end position="128"/>
    </location>
</feature>
<protein>
    <submittedName>
        <fullName evidence="9">Putative transport protein HsrA</fullName>
    </submittedName>
</protein>
<evidence type="ECO:0000256" key="2">
    <source>
        <dbReference type="ARBA" id="ARBA00022448"/>
    </source>
</evidence>
<dbReference type="InterPro" id="IPR011701">
    <property type="entry name" value="MFS"/>
</dbReference>
<dbReference type="GO" id="GO:0022857">
    <property type="term" value="F:transmembrane transporter activity"/>
    <property type="evidence" value="ECO:0007669"/>
    <property type="project" value="InterPro"/>
</dbReference>
<reference evidence="9 10" key="1">
    <citation type="submission" date="2019-09" db="EMBL/GenBank/DDBJ databases">
        <authorList>
            <person name="Chandra G."/>
            <person name="Truman W A."/>
        </authorList>
    </citation>
    <scope>NUCLEOTIDE SEQUENCE [LARGE SCALE GENOMIC DNA]</scope>
    <source>
        <strain evidence="9">PS833</strain>
    </source>
</reference>
<evidence type="ECO:0000256" key="4">
    <source>
        <dbReference type="ARBA" id="ARBA00022692"/>
    </source>
</evidence>
<dbReference type="Gene3D" id="1.20.1250.20">
    <property type="entry name" value="MFS general substrate transporter like domains"/>
    <property type="match status" value="2"/>
</dbReference>
<accession>A0A5E7F984</accession>
<feature type="transmembrane region" description="Helical" evidence="7">
    <location>
        <begin position="170"/>
        <end position="189"/>
    </location>
</feature>
<organism evidence="9 10">
    <name type="scientific">Pseudomonas fluorescens</name>
    <dbReference type="NCBI Taxonomy" id="294"/>
    <lineage>
        <taxon>Bacteria</taxon>
        <taxon>Pseudomonadati</taxon>
        <taxon>Pseudomonadota</taxon>
        <taxon>Gammaproteobacteria</taxon>
        <taxon>Pseudomonadales</taxon>
        <taxon>Pseudomonadaceae</taxon>
        <taxon>Pseudomonas</taxon>
    </lineage>
</organism>
<dbReference type="Proteomes" id="UP000409037">
    <property type="component" value="Unassembled WGS sequence"/>
</dbReference>
<feature type="transmembrane region" description="Helical" evidence="7">
    <location>
        <begin position="360"/>
        <end position="386"/>
    </location>
</feature>
<keyword evidence="4 7" id="KW-0812">Transmembrane</keyword>
<comment type="subcellular location">
    <subcellularLocation>
        <location evidence="1">Cell membrane</location>
        <topology evidence="1">Multi-pass membrane protein</topology>
    </subcellularLocation>
</comment>
<evidence type="ECO:0000313" key="10">
    <source>
        <dbReference type="Proteomes" id="UP000409037"/>
    </source>
</evidence>
<evidence type="ECO:0000256" key="3">
    <source>
        <dbReference type="ARBA" id="ARBA00022475"/>
    </source>
</evidence>
<dbReference type="Pfam" id="PF07690">
    <property type="entry name" value="MFS_1"/>
    <property type="match status" value="1"/>
</dbReference>
<feature type="transmembrane region" description="Helical" evidence="7">
    <location>
        <begin position="45"/>
        <end position="69"/>
    </location>
</feature>
<feature type="transmembrane region" description="Helical" evidence="7">
    <location>
        <begin position="335"/>
        <end position="354"/>
    </location>
</feature>
<dbReference type="NCBIfam" id="TIGR00711">
    <property type="entry name" value="efflux_EmrB"/>
    <property type="match status" value="1"/>
</dbReference>
<dbReference type="AlphaFoldDB" id="A0A5E7F984"/>
<dbReference type="SUPFAM" id="SSF103473">
    <property type="entry name" value="MFS general substrate transporter"/>
    <property type="match status" value="1"/>
</dbReference>
<sequence length="474" mass="50741">MRRTAMPMSQRRSTLIALLVAVTFFMENLDATVIATALPDMARTFGVAAVDVNIGMSAYMLAVAVFIPISGWLADRFGSRLVFSSAIVLFSLSSLMCGLSDSLQTFVAARVLQGISGAMMVPVGRLAVLRTTEKKDLVRAISFITWPGLVAPVLGPPVGGFIVTHASWPWIFYLNLPLGVLALIAALVLIPKRDEISSRRFDFSGFVLVGIASAALLYGVEMLGQSGADWLQGLALSAAGGVLGVFAWRHMRRQAQPLLALGVTGIRTFSVCLGGGSIFRIAISTLPFLLPLMFQLAFGLSAFDAGLLVLAVFAGNLAMKPFTTRVMQRWGFRPVLMVNGVLGVLAIAACALLDEHMSRALILLILFVGGLSRSMQFTVFNTLAFAEIPKAQMSDASTLFSMFFQLSMAMGVAIGALLLRLVMNIHGTTGQAETVDFQLTFLCVAVIAAVALLDNLRLPPQAGESVLQRDEAKD</sequence>
<dbReference type="PROSITE" id="PS50850">
    <property type="entry name" value="MFS"/>
    <property type="match status" value="1"/>
</dbReference>
<evidence type="ECO:0000259" key="8">
    <source>
        <dbReference type="PROSITE" id="PS50850"/>
    </source>
</evidence>
<dbReference type="GO" id="GO:0005886">
    <property type="term" value="C:plasma membrane"/>
    <property type="evidence" value="ECO:0007669"/>
    <property type="project" value="UniProtKB-SubCell"/>
</dbReference>
<dbReference type="PANTHER" id="PTHR42718">
    <property type="entry name" value="MAJOR FACILITATOR SUPERFAMILY MULTIDRUG TRANSPORTER MFSC"/>
    <property type="match status" value="1"/>
</dbReference>
<keyword evidence="3" id="KW-1003">Cell membrane</keyword>
<keyword evidence="5 7" id="KW-1133">Transmembrane helix</keyword>
<feature type="transmembrane region" description="Helical" evidence="7">
    <location>
        <begin position="201"/>
        <end position="218"/>
    </location>
</feature>
<dbReference type="InterPro" id="IPR020846">
    <property type="entry name" value="MFS_dom"/>
</dbReference>
<evidence type="ECO:0000256" key="5">
    <source>
        <dbReference type="ARBA" id="ARBA00022989"/>
    </source>
</evidence>
<feature type="transmembrane region" description="Helical" evidence="7">
    <location>
        <begin position="81"/>
        <end position="101"/>
    </location>
</feature>
<feature type="transmembrane region" description="Helical" evidence="7">
    <location>
        <begin position="435"/>
        <end position="453"/>
    </location>
</feature>
<keyword evidence="2" id="KW-0813">Transport</keyword>
<name>A0A5E7F984_PSEFL</name>